<comment type="caution">
    <text evidence="2">The sequence shown here is derived from an EMBL/GenBank/DDBJ whole genome shotgun (WGS) entry which is preliminary data.</text>
</comment>
<accession>A0A940WSC7</accession>
<feature type="transmembrane region" description="Helical" evidence="1">
    <location>
        <begin position="145"/>
        <end position="170"/>
    </location>
</feature>
<dbReference type="Pfam" id="PF04854">
    <property type="entry name" value="DUF624"/>
    <property type="match status" value="1"/>
</dbReference>
<dbReference type="AlphaFoldDB" id="A0A940WSC7"/>
<keyword evidence="1" id="KW-1133">Transmembrane helix</keyword>
<dbReference type="RefSeq" id="WP_210596561.1">
    <property type="nucleotide sequence ID" value="NZ_JAGKSQ010000002.1"/>
</dbReference>
<evidence type="ECO:0000256" key="1">
    <source>
        <dbReference type="SAM" id="Phobius"/>
    </source>
</evidence>
<gene>
    <name evidence="2" type="ORF">J7W16_07040</name>
</gene>
<keyword evidence="3" id="KW-1185">Reference proteome</keyword>
<name>A0A940WSC7_9BACI</name>
<keyword evidence="1" id="KW-0812">Transmembrane</keyword>
<evidence type="ECO:0000313" key="3">
    <source>
        <dbReference type="Proteomes" id="UP000678228"/>
    </source>
</evidence>
<feature type="transmembrane region" description="Helical" evidence="1">
    <location>
        <begin position="176"/>
        <end position="195"/>
    </location>
</feature>
<evidence type="ECO:0000313" key="2">
    <source>
        <dbReference type="EMBL" id="MBP3950888.1"/>
    </source>
</evidence>
<feature type="transmembrane region" description="Helical" evidence="1">
    <location>
        <begin position="106"/>
        <end position="133"/>
    </location>
</feature>
<dbReference type="Proteomes" id="UP000678228">
    <property type="component" value="Unassembled WGS sequence"/>
</dbReference>
<feature type="transmembrane region" description="Helical" evidence="1">
    <location>
        <begin position="79"/>
        <end position="100"/>
    </location>
</feature>
<dbReference type="EMBL" id="JAGKSQ010000002">
    <property type="protein sequence ID" value="MBP3950888.1"/>
    <property type="molecule type" value="Genomic_DNA"/>
</dbReference>
<reference evidence="2" key="1">
    <citation type="submission" date="2021-03" db="EMBL/GenBank/DDBJ databases">
        <title>Bacillus suaedae sp. nov., isolated from Suaeda aralocaspica.</title>
        <authorList>
            <person name="Lei R.F.R."/>
        </authorList>
    </citation>
    <scope>NUCLEOTIDE SEQUENCE</scope>
    <source>
        <strain evidence="2">YZJH907-2</strain>
    </source>
</reference>
<protein>
    <submittedName>
        <fullName evidence="2">DUF624 domain-containing protein</fullName>
    </submittedName>
</protein>
<sequence>MDGNWAGSIMNLLDRIIKLIILNVLWFLFTIVGLVIFSFMPATASVYMIIRKWMNGENLDNNVFLDFWKHFKANFVKTNLVGVVFLIIGLFLYLDILILLGTEALIGKVLLALVIMLCFIYFATLLHFFPLFSRLDMKVFNYFKLALVMGISKPFTTILMVLWLSVVVILSLEFTVIIPLFFVSLICVGINWVSVRNLEKTE</sequence>
<keyword evidence="1" id="KW-0472">Membrane</keyword>
<organism evidence="2 3">
    <name type="scientific">Halalkalibacter suaedae</name>
    <dbReference type="NCBI Taxonomy" id="2822140"/>
    <lineage>
        <taxon>Bacteria</taxon>
        <taxon>Bacillati</taxon>
        <taxon>Bacillota</taxon>
        <taxon>Bacilli</taxon>
        <taxon>Bacillales</taxon>
        <taxon>Bacillaceae</taxon>
        <taxon>Halalkalibacter</taxon>
    </lineage>
</organism>
<dbReference type="InterPro" id="IPR006938">
    <property type="entry name" value="DUF624"/>
</dbReference>
<feature type="transmembrane region" description="Helical" evidence="1">
    <location>
        <begin position="20"/>
        <end position="50"/>
    </location>
</feature>
<proteinExistence type="predicted"/>